<name>A0A1S8T9D1_9CLOT</name>
<reference evidence="2 3" key="1">
    <citation type="submission" date="2016-05" db="EMBL/GenBank/DDBJ databases">
        <title>Microbial solvent formation.</title>
        <authorList>
            <person name="Poehlein A."/>
            <person name="Montoya Solano J.D."/>
            <person name="Flitsch S."/>
            <person name="Krabben P."/>
            <person name="Duerre P."/>
            <person name="Daniel R."/>
        </authorList>
    </citation>
    <scope>NUCLEOTIDE SEQUENCE [LARGE SCALE GENOMIC DNA]</scope>
    <source>
        <strain evidence="2 3">DSM 2619</strain>
    </source>
</reference>
<evidence type="ECO:0000259" key="1">
    <source>
        <dbReference type="Pfam" id="PF00535"/>
    </source>
</evidence>
<dbReference type="Pfam" id="PF00535">
    <property type="entry name" value="Glycos_transf_2"/>
    <property type="match status" value="1"/>
</dbReference>
<accession>A0A1S8T9D1</accession>
<evidence type="ECO:0000313" key="3">
    <source>
        <dbReference type="Proteomes" id="UP000190890"/>
    </source>
</evidence>
<keyword evidence="2" id="KW-0808">Transferase</keyword>
<dbReference type="InterPro" id="IPR029044">
    <property type="entry name" value="Nucleotide-diphossugar_trans"/>
</dbReference>
<dbReference type="GO" id="GO:0050501">
    <property type="term" value="F:hyaluronan synthase activity"/>
    <property type="evidence" value="ECO:0007669"/>
    <property type="project" value="UniProtKB-EC"/>
</dbReference>
<feature type="domain" description="Glycosyltransferase 2-like" evidence="1">
    <location>
        <begin position="126"/>
        <end position="241"/>
    </location>
</feature>
<organism evidence="2 3">
    <name type="scientific">Clostridium puniceum</name>
    <dbReference type="NCBI Taxonomy" id="29367"/>
    <lineage>
        <taxon>Bacteria</taxon>
        <taxon>Bacillati</taxon>
        <taxon>Bacillota</taxon>
        <taxon>Clostridia</taxon>
        <taxon>Eubacteriales</taxon>
        <taxon>Clostridiaceae</taxon>
        <taxon>Clostridium</taxon>
    </lineage>
</organism>
<protein>
    <submittedName>
        <fullName evidence="2">Hyaluronan synthase</fullName>
        <ecNumber evidence="2">2.4.1.212</ecNumber>
    </submittedName>
</protein>
<dbReference type="EMBL" id="LZZM01000205">
    <property type="protein sequence ID" value="OOM74055.1"/>
    <property type="molecule type" value="Genomic_DNA"/>
</dbReference>
<dbReference type="PANTHER" id="PTHR22916">
    <property type="entry name" value="GLYCOSYLTRANSFERASE"/>
    <property type="match status" value="1"/>
</dbReference>
<dbReference type="PANTHER" id="PTHR22916:SF3">
    <property type="entry name" value="UDP-GLCNAC:BETAGAL BETA-1,3-N-ACETYLGLUCOSAMINYLTRANSFERASE-LIKE PROTEIN 1"/>
    <property type="match status" value="1"/>
</dbReference>
<proteinExistence type="predicted"/>
<dbReference type="STRING" id="29367.CLPUN_41950"/>
<dbReference type="Gene3D" id="3.90.550.10">
    <property type="entry name" value="Spore Coat Polysaccharide Biosynthesis Protein SpsA, Chain A"/>
    <property type="match status" value="1"/>
</dbReference>
<sequence>MQSNNTPLLTAHLFVSMKDTLDGFEEMLKRLSENGITVKLYEPNDSLLDINPKSPRVYVSLGEKDELFPTLYSLPYYERKRWLHYRAVVDIKPDYLFHCWLHYTNPLPENKIIPDTHFTSNTPLVSVFTAAYKSKEKIQRPYKSLLNQTYSNWEWVIVDDSGDNDSTYNKDLLILDDPRVRRYRQDQRNGYIGATKRYAAGLCTGEILVEMDHDDELTFDCLEKIVNAFTQHPECGFAYGECAEVYVGSNHAQWYGWDCGFGYGINYRVWVHEMNRWQNVLRNTVINGTTIRHLVGLPNHPRAWTKECYHLLGGHREELLVADDYDMLVRSFLCTRYVCIPDLVYIQYRNENGDNSTFTRNQQIQILVSELYRYYSERIHTRVKELGVYEFESYNRVWERNEDDTACKSAHIINEDLSKVSMLFPIPYFFPEVKHDKLFETLKKGIETNFKDMEVVVVGRIPEEVESFASIAPMGAIRWWPMEPNDSLKTCIQYAQFCSSCKDKIVILPESTYKDD</sequence>
<dbReference type="RefSeq" id="WP_077849150.1">
    <property type="nucleotide sequence ID" value="NZ_LZZM01000205.1"/>
</dbReference>
<dbReference type="EC" id="2.4.1.212" evidence="2"/>
<dbReference type="OrthoDB" id="9179784at2"/>
<dbReference type="AlphaFoldDB" id="A0A1S8T9D1"/>
<keyword evidence="2" id="KW-0328">Glycosyltransferase</keyword>
<dbReference type="InterPro" id="IPR001173">
    <property type="entry name" value="Glyco_trans_2-like"/>
</dbReference>
<keyword evidence="3" id="KW-1185">Reference proteome</keyword>
<evidence type="ECO:0000313" key="2">
    <source>
        <dbReference type="EMBL" id="OOM74055.1"/>
    </source>
</evidence>
<comment type="caution">
    <text evidence="2">The sequence shown here is derived from an EMBL/GenBank/DDBJ whole genome shotgun (WGS) entry which is preliminary data.</text>
</comment>
<gene>
    <name evidence="2" type="primary">hyaD_2</name>
    <name evidence="2" type="ORF">CLPUN_41950</name>
</gene>
<dbReference type="SUPFAM" id="SSF53448">
    <property type="entry name" value="Nucleotide-diphospho-sugar transferases"/>
    <property type="match status" value="1"/>
</dbReference>
<dbReference type="Proteomes" id="UP000190890">
    <property type="component" value="Unassembled WGS sequence"/>
</dbReference>